<protein>
    <recommendedName>
        <fullName evidence="1">DUF5753 domain-containing protein</fullName>
    </recommendedName>
</protein>
<dbReference type="Proteomes" id="UP000646749">
    <property type="component" value="Unassembled WGS sequence"/>
</dbReference>
<keyword evidence="3" id="KW-1185">Reference proteome</keyword>
<name>A0ABQ4EAE8_9ACTN</name>
<evidence type="ECO:0000313" key="3">
    <source>
        <dbReference type="Proteomes" id="UP000646749"/>
    </source>
</evidence>
<dbReference type="EMBL" id="BONW01000039">
    <property type="protein sequence ID" value="GIG91702.1"/>
    <property type="molecule type" value="Genomic_DNA"/>
</dbReference>
<proteinExistence type="predicted"/>
<reference evidence="2 3" key="1">
    <citation type="submission" date="2021-01" db="EMBL/GenBank/DDBJ databases">
        <title>Whole genome shotgun sequence of Plantactinospora endophytica NBRC 110450.</title>
        <authorList>
            <person name="Komaki H."/>
            <person name="Tamura T."/>
        </authorList>
    </citation>
    <scope>NUCLEOTIDE SEQUENCE [LARGE SCALE GENOMIC DNA]</scope>
    <source>
        <strain evidence="2 3">NBRC 110450</strain>
    </source>
</reference>
<gene>
    <name evidence="2" type="ORF">Pen02_66380</name>
</gene>
<comment type="caution">
    <text evidence="2">The sequence shown here is derived from an EMBL/GenBank/DDBJ whole genome shotgun (WGS) entry which is preliminary data.</text>
</comment>
<dbReference type="Pfam" id="PF19054">
    <property type="entry name" value="DUF5753"/>
    <property type="match status" value="1"/>
</dbReference>
<organism evidence="2 3">
    <name type="scientific">Plantactinospora endophytica</name>
    <dbReference type="NCBI Taxonomy" id="673535"/>
    <lineage>
        <taxon>Bacteria</taxon>
        <taxon>Bacillati</taxon>
        <taxon>Actinomycetota</taxon>
        <taxon>Actinomycetes</taxon>
        <taxon>Micromonosporales</taxon>
        <taxon>Micromonosporaceae</taxon>
        <taxon>Plantactinospora</taxon>
    </lineage>
</organism>
<dbReference type="InterPro" id="IPR043917">
    <property type="entry name" value="DUF5753"/>
</dbReference>
<sequence length="122" mass="13524">MNEAVLRRPVGSISIMAEQLRQIIKAMELPNVTIQLLPFSAGLHAGAMAGDFSILDFDQEGRGKEVEPPVTYLESATGAIYLDKAYETSAYNTIWADLSKRARTEPQSKTMIEEIAEEYSRA</sequence>
<evidence type="ECO:0000313" key="2">
    <source>
        <dbReference type="EMBL" id="GIG91702.1"/>
    </source>
</evidence>
<accession>A0ABQ4EAE8</accession>
<feature type="domain" description="DUF5753" evidence="1">
    <location>
        <begin position="1"/>
        <end position="114"/>
    </location>
</feature>
<evidence type="ECO:0000259" key="1">
    <source>
        <dbReference type="Pfam" id="PF19054"/>
    </source>
</evidence>